<evidence type="ECO:0000256" key="5">
    <source>
        <dbReference type="ARBA" id="ARBA00045246"/>
    </source>
</evidence>
<dbReference type="GO" id="GO:0016853">
    <property type="term" value="F:isomerase activity"/>
    <property type="evidence" value="ECO:0007669"/>
    <property type="project" value="UniProtKB-KW"/>
</dbReference>
<evidence type="ECO:0000259" key="8">
    <source>
        <dbReference type="PROSITE" id="PS51352"/>
    </source>
</evidence>
<dbReference type="InterPro" id="IPR017937">
    <property type="entry name" value="Thioredoxin_CS"/>
</dbReference>
<dbReference type="Proteomes" id="UP000093000">
    <property type="component" value="Unassembled WGS sequence"/>
</dbReference>
<dbReference type="PROSITE" id="PS00194">
    <property type="entry name" value="THIOREDOXIN_1"/>
    <property type="match status" value="1"/>
</dbReference>
<dbReference type="InterPro" id="IPR036249">
    <property type="entry name" value="Thioredoxin-like_sf"/>
</dbReference>
<evidence type="ECO:0000313" key="9">
    <source>
        <dbReference type="EMBL" id="OBZ83956.1"/>
    </source>
</evidence>
<evidence type="ECO:0000313" key="10">
    <source>
        <dbReference type="Proteomes" id="UP000093000"/>
    </source>
</evidence>
<dbReference type="SUPFAM" id="SSF52833">
    <property type="entry name" value="Thioredoxin-like"/>
    <property type="match status" value="3"/>
</dbReference>
<evidence type="ECO:0000256" key="1">
    <source>
        <dbReference type="ARBA" id="ARBA00004389"/>
    </source>
</evidence>
<dbReference type="InParanoid" id="A0A1C7N5P6"/>
<keyword evidence="4 6" id="KW-0472">Membrane</keyword>
<gene>
    <name evidence="9" type="primary">PDIL2-2</name>
    <name evidence="9" type="ORF">A0J61_07992</name>
</gene>
<evidence type="ECO:0000256" key="3">
    <source>
        <dbReference type="ARBA" id="ARBA00022989"/>
    </source>
</evidence>
<evidence type="ECO:0000256" key="6">
    <source>
        <dbReference type="SAM" id="Phobius"/>
    </source>
</evidence>
<evidence type="ECO:0000256" key="4">
    <source>
        <dbReference type="ARBA" id="ARBA00023136"/>
    </source>
</evidence>
<keyword evidence="10" id="KW-1185">Reference proteome</keyword>
<comment type="caution">
    <text evidence="9">The sequence shown here is derived from an EMBL/GenBank/DDBJ whole genome shotgun (WGS) entry which is preliminary data.</text>
</comment>
<reference evidence="9 10" key="1">
    <citation type="submission" date="2016-03" db="EMBL/GenBank/DDBJ databases">
        <title>Choanephora cucurbitarum.</title>
        <authorList>
            <person name="Min B."/>
            <person name="Park H."/>
            <person name="Park J.-H."/>
            <person name="Shin H.-D."/>
            <person name="Choi I.-G."/>
        </authorList>
    </citation>
    <scope>NUCLEOTIDE SEQUENCE [LARGE SCALE GENOMIC DNA]</scope>
    <source>
        <strain evidence="9 10">KUS-F28377</strain>
    </source>
</reference>
<evidence type="ECO:0000256" key="2">
    <source>
        <dbReference type="ARBA" id="ARBA00022692"/>
    </source>
</evidence>
<keyword evidence="9" id="KW-0413">Isomerase</keyword>
<sequence length="530" mass="59993">MKLSTIAISLIACISAEALQINEIDPKAVDAKQDGTLVVEYYLPDCTSCTDFEPIWTQLVEKYQGQASFGRLNCNTHKAYCQGKGIVKLPTIQSNINGGDWKEFTGTLTYPNVDRFIQENYISRNLEGDSIEVKRSAQLKAMIESKEPWFVKFYAPWCGHCKKLEPVWADMAKQLKGKVNVAEVNCEDSKAICQEYRVTGLPTLAYYVHGASLKYNGARDLDKLVQYALKMSGSPVHNIETDTELDKLLKETDVNLVYVTNEKEKGNLHILERAAPQFMETIPFYTTSDPKTASRFGLKTSSLPATVIVKDNGHLVYEGDMDAIVDWIHQERHPLLTRIMPHNANSILRGPDLVVLGITQSDDIQYEDKLRALARKFKEEEKKPEGVVFSQLDGRKYGNYINRVYGIQSNKLPALIILDPMNDMYYSRFQNQALFNLDKPEAILKSLKHLDKLPGISTAPSKTASVLERIVIFFGDHYIVMSTILFGFAGLLFWLVTSEGPEIKREQIREIGQQEVEERKEKEAKGEKSN</sequence>
<comment type="subcellular location">
    <subcellularLocation>
        <location evidence="1">Endoplasmic reticulum membrane</location>
        <topology evidence="1">Single-pass membrane protein</topology>
    </subcellularLocation>
</comment>
<dbReference type="AlphaFoldDB" id="A0A1C7N5P6"/>
<feature type="transmembrane region" description="Helical" evidence="6">
    <location>
        <begin position="478"/>
        <end position="496"/>
    </location>
</feature>
<accession>A0A1C7N5P6</accession>
<dbReference type="EMBL" id="LUGH01000578">
    <property type="protein sequence ID" value="OBZ83956.1"/>
    <property type="molecule type" value="Genomic_DNA"/>
</dbReference>
<dbReference type="GO" id="GO:0005789">
    <property type="term" value="C:endoplasmic reticulum membrane"/>
    <property type="evidence" value="ECO:0007669"/>
    <property type="project" value="UniProtKB-SubCell"/>
</dbReference>
<keyword evidence="3 6" id="KW-1133">Transmembrane helix</keyword>
<feature type="domain" description="Thioredoxin" evidence="8">
    <location>
        <begin position="111"/>
        <end position="250"/>
    </location>
</feature>
<dbReference type="Pfam" id="PF13848">
    <property type="entry name" value="Thioredoxin_6"/>
    <property type="match status" value="1"/>
</dbReference>
<dbReference type="OrthoDB" id="427280at2759"/>
<dbReference type="STRING" id="101091.A0A1C7N5P6"/>
<keyword evidence="7" id="KW-0732">Signal</keyword>
<feature type="signal peptide" evidence="7">
    <location>
        <begin position="1"/>
        <end position="18"/>
    </location>
</feature>
<dbReference type="Pfam" id="PF00085">
    <property type="entry name" value="Thioredoxin"/>
    <property type="match status" value="2"/>
</dbReference>
<feature type="chain" id="PRO_5008889498" evidence="7">
    <location>
        <begin position="19"/>
        <end position="530"/>
    </location>
</feature>
<dbReference type="CDD" id="cd02961">
    <property type="entry name" value="PDI_a_family"/>
    <property type="match status" value="2"/>
</dbReference>
<comment type="function">
    <text evidence="5">Probable disulfide isomerase, which participates in the folding of proteins containing disulfide bonds. May act as a dithiol oxidase. Acts as a regulator of endoplasmic reticulum-mitochondria contact sites via its ability to regulate redox signals.</text>
</comment>
<proteinExistence type="predicted"/>
<dbReference type="PROSITE" id="PS51352">
    <property type="entry name" value="THIOREDOXIN_2"/>
    <property type="match status" value="1"/>
</dbReference>
<dbReference type="CDD" id="cd02981">
    <property type="entry name" value="PDI_b_family"/>
    <property type="match status" value="1"/>
</dbReference>
<dbReference type="InterPro" id="IPR013766">
    <property type="entry name" value="Thioredoxin_domain"/>
</dbReference>
<dbReference type="InterPro" id="IPR052250">
    <property type="entry name" value="PDI_TMX3"/>
</dbReference>
<protein>
    <submittedName>
        <fullName evidence="9">Protein disulfide-isomerase like 2-2</fullName>
    </submittedName>
</protein>
<organism evidence="9 10">
    <name type="scientific">Choanephora cucurbitarum</name>
    <dbReference type="NCBI Taxonomy" id="101091"/>
    <lineage>
        <taxon>Eukaryota</taxon>
        <taxon>Fungi</taxon>
        <taxon>Fungi incertae sedis</taxon>
        <taxon>Mucoromycota</taxon>
        <taxon>Mucoromycotina</taxon>
        <taxon>Mucoromycetes</taxon>
        <taxon>Mucorales</taxon>
        <taxon>Mucorineae</taxon>
        <taxon>Choanephoraceae</taxon>
        <taxon>Choanephoroideae</taxon>
        <taxon>Choanephora</taxon>
    </lineage>
</organism>
<dbReference type="Gene3D" id="3.40.30.10">
    <property type="entry name" value="Glutaredoxin"/>
    <property type="match status" value="4"/>
</dbReference>
<dbReference type="PANTHER" id="PTHR46426">
    <property type="entry name" value="PROTEIN DISULFIDE-ISOMERASE TMX3"/>
    <property type="match status" value="1"/>
</dbReference>
<name>A0A1C7N5P6_9FUNG</name>
<keyword evidence="2 6" id="KW-0812">Transmembrane</keyword>
<dbReference type="PANTHER" id="PTHR46426:SF1">
    <property type="entry name" value="PROTEIN DISULFIDE-ISOMERASE TMX3"/>
    <property type="match status" value="1"/>
</dbReference>
<evidence type="ECO:0000256" key="7">
    <source>
        <dbReference type="SAM" id="SignalP"/>
    </source>
</evidence>